<protein>
    <submittedName>
        <fullName evidence="1">Aminoglycoside phosphotransferase</fullName>
    </submittedName>
</protein>
<evidence type="ECO:0000313" key="2">
    <source>
        <dbReference type="Proteomes" id="UP001610818"/>
    </source>
</evidence>
<sequence>MATERLSEIPPTVARMIEIRSGPILESSPVTGGLNSEIAAHVRTETQTLFVKGLHTSNPRAWTQTREAAINPFVHGLSPRMVWQADDDAWHLLAFEYTEGRHANWKPGSDDLEPVLDVMQELAGRPLPPLQLRRFSDRMAGCAAPEELHHFDGSALLHTEWNPENVLIADGGVRLVDWGWVSLGAAWIDPALWVLWLIAAGHDPEQAEYAAAGHEAWRQASYEALAAFSRAQLRLWDSIAGQSSTAWARPLQQAATSWRDYRN</sequence>
<accession>A0ABW7R3W8</accession>
<proteinExistence type="predicted"/>
<name>A0ABW7R3W8_9ACTN</name>
<organism evidence="1 2">
    <name type="scientific">Streptomyces longisporoflavus</name>
    <dbReference type="NCBI Taxonomy" id="28044"/>
    <lineage>
        <taxon>Bacteria</taxon>
        <taxon>Bacillati</taxon>
        <taxon>Actinomycetota</taxon>
        <taxon>Actinomycetes</taxon>
        <taxon>Kitasatosporales</taxon>
        <taxon>Streptomycetaceae</taxon>
        <taxon>Streptomyces</taxon>
    </lineage>
</organism>
<dbReference type="Proteomes" id="UP001610818">
    <property type="component" value="Unassembled WGS sequence"/>
</dbReference>
<comment type="caution">
    <text evidence="1">The sequence shown here is derived from an EMBL/GenBank/DDBJ whole genome shotgun (WGS) entry which is preliminary data.</text>
</comment>
<dbReference type="RefSeq" id="WP_397719098.1">
    <property type="nucleotide sequence ID" value="NZ_JBIRGN010000019.1"/>
</dbReference>
<gene>
    <name evidence="1" type="ORF">ACH4F9_44050</name>
</gene>
<keyword evidence="2" id="KW-1185">Reference proteome</keyword>
<reference evidence="1 2" key="1">
    <citation type="submission" date="2024-10" db="EMBL/GenBank/DDBJ databases">
        <title>The Natural Products Discovery Center: Release of the First 8490 Sequenced Strains for Exploring Actinobacteria Biosynthetic Diversity.</title>
        <authorList>
            <person name="Kalkreuter E."/>
            <person name="Kautsar S.A."/>
            <person name="Yang D."/>
            <person name="Bader C.D."/>
            <person name="Teijaro C.N."/>
            <person name="Fluegel L."/>
            <person name="Davis C.M."/>
            <person name="Simpson J.R."/>
            <person name="Lauterbach L."/>
            <person name="Steele A.D."/>
            <person name="Gui C."/>
            <person name="Meng S."/>
            <person name="Li G."/>
            <person name="Viehrig K."/>
            <person name="Ye F."/>
            <person name="Su P."/>
            <person name="Kiefer A.F."/>
            <person name="Nichols A."/>
            <person name="Cepeda A.J."/>
            <person name="Yan W."/>
            <person name="Fan B."/>
            <person name="Jiang Y."/>
            <person name="Adhikari A."/>
            <person name="Zheng C.-J."/>
            <person name="Schuster L."/>
            <person name="Cowan T.M."/>
            <person name="Smanski M.J."/>
            <person name="Chevrette M.G."/>
            <person name="De Carvalho L.P.S."/>
            <person name="Shen B."/>
        </authorList>
    </citation>
    <scope>NUCLEOTIDE SEQUENCE [LARGE SCALE GENOMIC DNA]</scope>
    <source>
        <strain evidence="1 2">NPDC017990</strain>
    </source>
</reference>
<dbReference type="EMBL" id="JBIRGQ010000019">
    <property type="protein sequence ID" value="MFH8551967.1"/>
    <property type="molecule type" value="Genomic_DNA"/>
</dbReference>
<dbReference type="SUPFAM" id="SSF56112">
    <property type="entry name" value="Protein kinase-like (PK-like)"/>
    <property type="match status" value="1"/>
</dbReference>
<evidence type="ECO:0000313" key="1">
    <source>
        <dbReference type="EMBL" id="MFH8551967.1"/>
    </source>
</evidence>
<dbReference type="InterPro" id="IPR011009">
    <property type="entry name" value="Kinase-like_dom_sf"/>
</dbReference>